<evidence type="ECO:0000313" key="1">
    <source>
        <dbReference type="EMBL" id="ODN68011.1"/>
    </source>
</evidence>
<reference evidence="1 2" key="1">
    <citation type="submission" date="2016-07" db="EMBL/GenBank/DDBJ databases">
        <title>Draft Genome Sequence of Methylophaga muralis Bur 1.</title>
        <authorList>
            <person name="Vasilenko O.V."/>
            <person name="Doronina N.V."/>
            <person name="Shmareva M.N."/>
            <person name="Tarlachkov S.V."/>
            <person name="Mustakhimov I."/>
            <person name="Trotsenko Y.A."/>
        </authorList>
    </citation>
    <scope>NUCLEOTIDE SEQUENCE [LARGE SCALE GENOMIC DNA]</scope>
    <source>
        <strain evidence="1 2">Bur 1</strain>
    </source>
</reference>
<evidence type="ECO:0008006" key="3">
    <source>
        <dbReference type="Google" id="ProtNLM"/>
    </source>
</evidence>
<accession>A0A1E3GXB9</accession>
<dbReference type="InterPro" id="IPR011009">
    <property type="entry name" value="Kinase-like_dom_sf"/>
</dbReference>
<evidence type="ECO:0000313" key="2">
    <source>
        <dbReference type="Proteomes" id="UP000094379"/>
    </source>
</evidence>
<dbReference type="PATRIC" id="fig|291169.3.peg.524"/>
<keyword evidence="2" id="KW-1185">Reference proteome</keyword>
<organism evidence="1 2">
    <name type="scientific">Methylophaga muralis</name>
    <dbReference type="NCBI Taxonomy" id="291169"/>
    <lineage>
        <taxon>Bacteria</taxon>
        <taxon>Pseudomonadati</taxon>
        <taxon>Pseudomonadota</taxon>
        <taxon>Gammaproteobacteria</taxon>
        <taxon>Thiotrichales</taxon>
        <taxon>Piscirickettsiaceae</taxon>
        <taxon>Methylophaga</taxon>
    </lineage>
</organism>
<dbReference type="STRING" id="291169.A9E74_00517"/>
<dbReference type="Proteomes" id="UP000094379">
    <property type="component" value="Unassembled WGS sequence"/>
</dbReference>
<comment type="caution">
    <text evidence="1">The sequence shown here is derived from an EMBL/GenBank/DDBJ whole genome shotgun (WGS) entry which is preliminary data.</text>
</comment>
<dbReference type="AlphaFoldDB" id="A0A1E3GXB9"/>
<name>A0A1E3GXB9_9GAMM</name>
<gene>
    <name evidence="1" type="ORF">A9E74_00517</name>
</gene>
<protein>
    <recommendedName>
        <fullName evidence="3">Toluene tolerance protein</fullName>
    </recommendedName>
</protein>
<proteinExistence type="predicted"/>
<dbReference type="EMBL" id="MCRI01000002">
    <property type="protein sequence ID" value="ODN68011.1"/>
    <property type="molecule type" value="Genomic_DNA"/>
</dbReference>
<dbReference type="RefSeq" id="WP_069295073.1">
    <property type="nucleotide sequence ID" value="NZ_MCRI01000002.1"/>
</dbReference>
<dbReference type="SUPFAM" id="SSF56112">
    <property type="entry name" value="Protein kinase-like (PK-like)"/>
    <property type="match status" value="1"/>
</dbReference>
<sequence>MLNIRPLSREALVSMMETATVIEKDKKGPKVAVLSDGEYLKYFYRKRFFNRELIAPAAVKFARNAYQLEQLDIPTLKVKSLHRIVGEGHTVAIYSPLPGRTLRDIVNSNEADANLMYRLGVFLARVQRRGIYFRSIHPGNIIVSGMEFGLIDILDMRFHSWSLSRWARRRNWRHFFRYPQEWVNHGDLIEALIKGYRHSADLPLRELSWIDRIIGKVIST</sequence>